<gene>
    <name evidence="1" type="ORF">ACFFGN_08975</name>
</gene>
<dbReference type="InterPro" id="IPR036390">
    <property type="entry name" value="WH_DNA-bd_sf"/>
</dbReference>
<reference evidence="1 2" key="1">
    <citation type="submission" date="2024-09" db="EMBL/GenBank/DDBJ databases">
        <authorList>
            <person name="Sun Q."/>
            <person name="Mori K."/>
        </authorList>
    </citation>
    <scope>NUCLEOTIDE SEQUENCE [LARGE SCALE GENOMIC DNA]</scope>
    <source>
        <strain evidence="1 2">CGMCC 1.15906</strain>
    </source>
</reference>
<dbReference type="EMBL" id="JBHLTC010000010">
    <property type="protein sequence ID" value="MFC0624194.1"/>
    <property type="molecule type" value="Genomic_DNA"/>
</dbReference>
<dbReference type="RefSeq" id="WP_380045152.1">
    <property type="nucleotide sequence ID" value="NZ_JBHLTC010000010.1"/>
</dbReference>
<dbReference type="SUPFAM" id="SSF46785">
    <property type="entry name" value="Winged helix' DNA-binding domain"/>
    <property type="match status" value="1"/>
</dbReference>
<proteinExistence type="predicted"/>
<dbReference type="InterPro" id="IPR036388">
    <property type="entry name" value="WH-like_DNA-bd_sf"/>
</dbReference>
<dbReference type="Gene3D" id="6.10.140.2180">
    <property type="match status" value="1"/>
</dbReference>
<dbReference type="Pfam" id="PF12840">
    <property type="entry name" value="HTH_20"/>
    <property type="match status" value="1"/>
</dbReference>
<protein>
    <submittedName>
        <fullName evidence="1">Helix-turn-helix domain-containing protein</fullName>
    </submittedName>
</protein>
<organism evidence="1 2">
    <name type="scientific">Kribbella deserti</name>
    <dbReference type="NCBI Taxonomy" id="1926257"/>
    <lineage>
        <taxon>Bacteria</taxon>
        <taxon>Bacillati</taxon>
        <taxon>Actinomycetota</taxon>
        <taxon>Actinomycetes</taxon>
        <taxon>Propionibacteriales</taxon>
        <taxon>Kribbellaceae</taxon>
        <taxon>Kribbella</taxon>
    </lineage>
</organism>
<name>A0ABV6QHT0_9ACTN</name>
<dbReference type="Gene3D" id="1.10.10.10">
    <property type="entry name" value="Winged helix-like DNA-binding domain superfamily/Winged helix DNA-binding domain"/>
    <property type="match status" value="1"/>
</dbReference>
<evidence type="ECO:0000313" key="2">
    <source>
        <dbReference type="Proteomes" id="UP001589890"/>
    </source>
</evidence>
<accession>A0ABV6QHT0</accession>
<evidence type="ECO:0000313" key="1">
    <source>
        <dbReference type="EMBL" id="MFC0624194.1"/>
    </source>
</evidence>
<keyword evidence="2" id="KW-1185">Reference proteome</keyword>
<dbReference type="Proteomes" id="UP001589890">
    <property type="component" value="Unassembled WGS sequence"/>
</dbReference>
<comment type="caution">
    <text evidence="1">The sequence shown here is derived from an EMBL/GenBank/DDBJ whole genome shotgun (WGS) entry which is preliminary data.</text>
</comment>
<sequence length="188" mass="21106">MRVTELLMHPVRLRIVQAVFDGTPFTTQELRERLPDVSRATMYRQVEILLDGGLLEIDSEERVHGAVERRYRLHSARSLIDRDTAEAMTVDDHRRGFVASTASLLAEFSAYLDQDDANPAADLVSYRQIPLYLSDSEKAALIDALVALLHAHAGNDPSPDRRRHLLAATLFPTEPVDEVEPVADPEPR</sequence>